<feature type="region of interest" description="Disordered" evidence="1">
    <location>
        <begin position="1"/>
        <end position="32"/>
    </location>
</feature>
<protein>
    <submittedName>
        <fullName evidence="2">Uncharacterized protein</fullName>
    </submittedName>
</protein>
<gene>
    <name evidence="2" type="ORF">KCV03_g6803</name>
</gene>
<reference evidence="2" key="1">
    <citation type="journal article" date="2021" name="J Fungi (Basel)">
        <title>Virulence traits and population genomics of the black yeast Aureobasidium melanogenum.</title>
        <authorList>
            <person name="Cernosa A."/>
            <person name="Sun X."/>
            <person name="Gostincar C."/>
            <person name="Fang C."/>
            <person name="Gunde-Cimerman N."/>
            <person name="Song Z."/>
        </authorList>
    </citation>
    <scope>NUCLEOTIDE SEQUENCE</scope>
    <source>
        <strain evidence="2">EXF-8016</strain>
    </source>
</reference>
<dbReference type="OrthoDB" id="3892347at2759"/>
<feature type="non-terminal residue" evidence="2">
    <location>
        <position position="192"/>
    </location>
</feature>
<dbReference type="Proteomes" id="UP000767238">
    <property type="component" value="Unassembled WGS sequence"/>
</dbReference>
<comment type="caution">
    <text evidence="2">The sequence shown here is derived from an EMBL/GenBank/DDBJ whole genome shotgun (WGS) entry which is preliminary data.</text>
</comment>
<feature type="compositionally biased region" description="Polar residues" evidence="1">
    <location>
        <begin position="1"/>
        <end position="14"/>
    </location>
</feature>
<evidence type="ECO:0000313" key="2">
    <source>
        <dbReference type="EMBL" id="KAH0217947.1"/>
    </source>
</evidence>
<organism evidence="2 3">
    <name type="scientific">Aureobasidium melanogenum</name>
    <name type="common">Aureobasidium pullulans var. melanogenum</name>
    <dbReference type="NCBI Taxonomy" id="46634"/>
    <lineage>
        <taxon>Eukaryota</taxon>
        <taxon>Fungi</taxon>
        <taxon>Dikarya</taxon>
        <taxon>Ascomycota</taxon>
        <taxon>Pezizomycotina</taxon>
        <taxon>Dothideomycetes</taxon>
        <taxon>Dothideomycetidae</taxon>
        <taxon>Dothideales</taxon>
        <taxon>Saccotheciaceae</taxon>
        <taxon>Aureobasidium</taxon>
    </lineage>
</organism>
<name>A0A9P8GFQ3_AURME</name>
<proteinExistence type="predicted"/>
<evidence type="ECO:0000313" key="3">
    <source>
        <dbReference type="Proteomes" id="UP000767238"/>
    </source>
</evidence>
<accession>A0A9P8GFQ3</accession>
<sequence>MSSHNGPTTQSSEAPASDWSALSSERPLPDAETGKVMRTIWNWETRVWEHEYEKKDSSWEERQYYPIRKPCSLPPPPISRPSYDPEVGMTMYTAFDWEESRWEHGYSCGLKSCFDPCPFASLGSLPVWEDPLIVPPPWPPTRLPSPHPVCGHVINFGFNTYTATWVVTYEDGSAVPVSATKLEEMFPGGLPW</sequence>
<evidence type="ECO:0000256" key="1">
    <source>
        <dbReference type="SAM" id="MobiDB-lite"/>
    </source>
</evidence>
<reference evidence="2" key="2">
    <citation type="submission" date="2021-08" db="EMBL/GenBank/DDBJ databases">
        <authorList>
            <person name="Gostincar C."/>
            <person name="Sun X."/>
            <person name="Song Z."/>
            <person name="Gunde-Cimerman N."/>
        </authorList>
    </citation>
    <scope>NUCLEOTIDE SEQUENCE</scope>
    <source>
        <strain evidence="2">EXF-8016</strain>
    </source>
</reference>
<dbReference type="AlphaFoldDB" id="A0A9P8GFQ3"/>
<dbReference type="EMBL" id="JAHFYH010000052">
    <property type="protein sequence ID" value="KAH0217947.1"/>
    <property type="molecule type" value="Genomic_DNA"/>
</dbReference>